<evidence type="ECO:0000256" key="14">
    <source>
        <dbReference type="PROSITE-ProRule" id="PRU00289"/>
    </source>
</evidence>
<dbReference type="InterPro" id="IPR002543">
    <property type="entry name" value="FtsK_dom"/>
</dbReference>
<dbReference type="SMART" id="SM00843">
    <property type="entry name" value="Ftsk_gamma"/>
    <property type="match status" value="1"/>
</dbReference>
<dbReference type="InterPro" id="IPR050206">
    <property type="entry name" value="FtsK/SpoIIIE/SftA"/>
</dbReference>
<sequence length="737" mass="80892">MAKKRKSTKKSTPTKPQHSLPVGFWSQVGAVLLILLSLLLVVSWFGVGGPVLQWIDMATIKTVGYTAYTLPILLIYLAVETFRAEENRLPTAVKFAAVLEIVWFSGLFGLLKTSLRPDAGGFVGDILNTATLKMVDSAIAAIFYLVLAFITVLFITQTSPFTVFSKLWQAIKSNSSEDDNNRSIMKQAAKSQPTDEDKKVSLGDIKLNAGVPIIDTTKEKKGLLKRTEKPEKAAEEQALVATRDPNWQAPSLDLLEKNEGGADAGDTRQNAQIIHDTLSEFNIDAAMGDINVGPKVTQYTLRPPSGVKLTRITALETNIALNLAAQSLRIEAPIPGQKAVGIEVPNRKAAEVRLYSTLVSKQWTASRDPLSFTIGKDISGQVVVGELGKMPHLLIAGQTGSGKSVMINTLLTSLLYRNSPSDMKLILVDPKQVEMAPYEDIPHLLTPVITEPEKTISALKWAVNEMERRYKLLATEKIRNIKDYNKRLQSRAKKIAIADENGNVQEHEDGSMPYIVIVVDEMADLMMIAKKDVEALIVRLAQKARAVGIHLVLATQRPSVDVITGLIKANVPARISFTVASQVDSMTILDQAGAEKLLGQGDMLFYTPSMSKPKRIQGAWVTDDEVNKITDHLRMQMAPQYNDEVVAQPVQLNGKGGVVMDLSEGGDDKFKDAVRVVVERRKASTSMLQTRLGIGYQRAARIIEEMEERGIIGPQNGSKPRDVLISSPEELDELLAE</sequence>
<evidence type="ECO:0000256" key="2">
    <source>
        <dbReference type="ARBA" id="ARBA00006474"/>
    </source>
</evidence>
<keyword evidence="3" id="KW-1003">Cell membrane</keyword>
<dbReference type="InterPro" id="IPR003593">
    <property type="entry name" value="AAA+_ATPase"/>
</dbReference>
<dbReference type="InterPro" id="IPR025662">
    <property type="entry name" value="Sigma_54_int_dom_ATP-bd_1"/>
</dbReference>
<reference evidence="18" key="1">
    <citation type="submission" date="2024-06" db="EMBL/GenBank/DDBJ databases">
        <authorList>
            <person name="Atkinson C."/>
            <person name="McLean J."/>
            <person name="Gallagher L."/>
            <person name="Bor B."/>
            <person name="Mougous J."/>
        </authorList>
    </citation>
    <scope>NUCLEOTIDE SEQUENCE</scope>
    <source>
        <strain evidence="18">TM7-074</strain>
    </source>
</reference>
<feature type="transmembrane region" description="Helical" evidence="16">
    <location>
        <begin position="20"/>
        <end position="46"/>
    </location>
</feature>
<dbReference type="GO" id="GO:0007059">
    <property type="term" value="P:chromosome segregation"/>
    <property type="evidence" value="ECO:0007669"/>
    <property type="project" value="UniProtKB-KW"/>
</dbReference>
<dbReference type="AlphaFoldDB" id="A0AB39J9Q5"/>
<evidence type="ECO:0000256" key="10">
    <source>
        <dbReference type="ARBA" id="ARBA00023125"/>
    </source>
</evidence>
<keyword evidence="6 14" id="KW-0547">Nucleotide-binding</keyword>
<keyword evidence="11 16" id="KW-0472">Membrane</keyword>
<evidence type="ECO:0000256" key="7">
    <source>
        <dbReference type="ARBA" id="ARBA00022829"/>
    </source>
</evidence>
<evidence type="ECO:0000256" key="13">
    <source>
        <dbReference type="ARBA" id="ARBA00025923"/>
    </source>
</evidence>
<accession>A0AB39J9Q5</accession>
<dbReference type="SUPFAM" id="SSF46785">
    <property type="entry name" value="Winged helix' DNA-binding domain"/>
    <property type="match status" value="1"/>
</dbReference>
<name>A0AB39J9Q5_9BACT</name>
<dbReference type="Pfam" id="PF09397">
    <property type="entry name" value="FtsK_gamma"/>
    <property type="match status" value="1"/>
</dbReference>
<keyword evidence="4" id="KW-0132">Cell division</keyword>
<dbReference type="Gene3D" id="3.30.980.40">
    <property type="match status" value="1"/>
</dbReference>
<dbReference type="PANTHER" id="PTHR22683:SF41">
    <property type="entry name" value="DNA TRANSLOCASE FTSK"/>
    <property type="match status" value="1"/>
</dbReference>
<dbReference type="Gene3D" id="1.10.10.10">
    <property type="entry name" value="Winged helix-like DNA-binding domain superfamily/Winged helix DNA-binding domain"/>
    <property type="match status" value="1"/>
</dbReference>
<keyword evidence="12" id="KW-0131">Cell cycle</keyword>
<evidence type="ECO:0000313" key="18">
    <source>
        <dbReference type="EMBL" id="XDN89162.1"/>
    </source>
</evidence>
<dbReference type="InterPro" id="IPR025199">
    <property type="entry name" value="FtsK_4TM"/>
</dbReference>
<keyword evidence="10" id="KW-0238">DNA-binding</keyword>
<dbReference type="GO" id="GO:0005524">
    <property type="term" value="F:ATP binding"/>
    <property type="evidence" value="ECO:0007669"/>
    <property type="project" value="UniProtKB-UniRule"/>
</dbReference>
<evidence type="ECO:0000256" key="6">
    <source>
        <dbReference type="ARBA" id="ARBA00022741"/>
    </source>
</evidence>
<protein>
    <submittedName>
        <fullName evidence="18">DNA translocase FtsK 4TM domain-containing protein</fullName>
    </submittedName>
</protein>
<evidence type="ECO:0000256" key="12">
    <source>
        <dbReference type="ARBA" id="ARBA00023306"/>
    </source>
</evidence>
<evidence type="ECO:0000259" key="17">
    <source>
        <dbReference type="PROSITE" id="PS50901"/>
    </source>
</evidence>
<dbReference type="InterPro" id="IPR041027">
    <property type="entry name" value="FtsK_alpha"/>
</dbReference>
<dbReference type="SMART" id="SM00382">
    <property type="entry name" value="AAA"/>
    <property type="match status" value="1"/>
</dbReference>
<evidence type="ECO:0000256" key="11">
    <source>
        <dbReference type="ARBA" id="ARBA00023136"/>
    </source>
</evidence>
<organism evidence="18">
    <name type="scientific">Candidatus Nanosynbacter sp. TM7-074</name>
    <dbReference type="NCBI Taxonomy" id="3158573"/>
    <lineage>
        <taxon>Bacteria</taxon>
        <taxon>Candidatus Saccharimonadota</taxon>
        <taxon>Candidatus Saccharimonadia</taxon>
        <taxon>Candidatus Nanosynbacterales</taxon>
        <taxon>Candidatus Nanosynbacteraceae</taxon>
        <taxon>Candidatus Nanosynbacter</taxon>
    </lineage>
</organism>
<evidence type="ECO:0000256" key="4">
    <source>
        <dbReference type="ARBA" id="ARBA00022618"/>
    </source>
</evidence>
<evidence type="ECO:0000256" key="15">
    <source>
        <dbReference type="SAM" id="MobiDB-lite"/>
    </source>
</evidence>
<comment type="subunit">
    <text evidence="13">Homohexamer. Forms a ring that surrounds DNA.</text>
</comment>
<feature type="region of interest" description="Disordered" evidence="15">
    <location>
        <begin position="711"/>
        <end position="737"/>
    </location>
</feature>
<feature type="transmembrane region" description="Helical" evidence="16">
    <location>
        <begin position="137"/>
        <end position="156"/>
    </location>
</feature>
<keyword evidence="8 14" id="KW-0067">ATP-binding</keyword>
<dbReference type="SUPFAM" id="SSF52540">
    <property type="entry name" value="P-loop containing nucleoside triphosphate hydrolases"/>
    <property type="match status" value="1"/>
</dbReference>
<evidence type="ECO:0000256" key="9">
    <source>
        <dbReference type="ARBA" id="ARBA00022989"/>
    </source>
</evidence>
<evidence type="ECO:0000256" key="16">
    <source>
        <dbReference type="SAM" id="Phobius"/>
    </source>
</evidence>
<dbReference type="Gene3D" id="3.40.50.300">
    <property type="entry name" value="P-loop containing nucleotide triphosphate hydrolases"/>
    <property type="match status" value="1"/>
</dbReference>
<feature type="transmembrane region" description="Helical" evidence="16">
    <location>
        <begin position="58"/>
        <end position="79"/>
    </location>
</feature>
<dbReference type="InterPro" id="IPR018541">
    <property type="entry name" value="Ftsk_gamma"/>
</dbReference>
<gene>
    <name evidence="18" type="ORF">TM074_00395</name>
</gene>
<dbReference type="RefSeq" id="WP_369000441.1">
    <property type="nucleotide sequence ID" value="NZ_CP158487.1"/>
</dbReference>
<evidence type="ECO:0000256" key="3">
    <source>
        <dbReference type="ARBA" id="ARBA00022475"/>
    </source>
</evidence>
<keyword evidence="5 16" id="KW-0812">Transmembrane</keyword>
<feature type="domain" description="FtsK" evidence="17">
    <location>
        <begin position="379"/>
        <end position="586"/>
    </location>
</feature>
<keyword evidence="9 16" id="KW-1133">Transmembrane helix</keyword>
<dbReference type="GO" id="GO:0003677">
    <property type="term" value="F:DNA binding"/>
    <property type="evidence" value="ECO:0007669"/>
    <property type="project" value="UniProtKB-KW"/>
</dbReference>
<dbReference type="InterPro" id="IPR036390">
    <property type="entry name" value="WH_DNA-bd_sf"/>
</dbReference>
<evidence type="ECO:0000256" key="5">
    <source>
        <dbReference type="ARBA" id="ARBA00022692"/>
    </source>
</evidence>
<dbReference type="InterPro" id="IPR027417">
    <property type="entry name" value="P-loop_NTPase"/>
</dbReference>
<comment type="similarity">
    <text evidence="2">Belongs to the FtsK/SpoIIIE/SftA family.</text>
</comment>
<dbReference type="Pfam" id="PF17854">
    <property type="entry name" value="FtsK_alpha"/>
    <property type="match status" value="1"/>
</dbReference>
<dbReference type="GO" id="GO:0005886">
    <property type="term" value="C:plasma membrane"/>
    <property type="evidence" value="ECO:0007669"/>
    <property type="project" value="UniProtKB-SubCell"/>
</dbReference>
<dbReference type="PROSITE" id="PS00675">
    <property type="entry name" value="SIGMA54_INTERACT_1"/>
    <property type="match status" value="1"/>
</dbReference>
<proteinExistence type="inferred from homology"/>
<dbReference type="Pfam" id="PF13491">
    <property type="entry name" value="FtsK_4TM"/>
    <property type="match status" value="1"/>
</dbReference>
<dbReference type="PANTHER" id="PTHR22683">
    <property type="entry name" value="SPORULATION PROTEIN RELATED"/>
    <property type="match status" value="1"/>
</dbReference>
<feature type="region of interest" description="Disordered" evidence="15">
    <location>
        <begin position="176"/>
        <end position="197"/>
    </location>
</feature>
<evidence type="ECO:0000256" key="1">
    <source>
        <dbReference type="ARBA" id="ARBA00004651"/>
    </source>
</evidence>
<evidence type="ECO:0000256" key="8">
    <source>
        <dbReference type="ARBA" id="ARBA00022840"/>
    </source>
</evidence>
<dbReference type="EMBL" id="CP158487">
    <property type="protein sequence ID" value="XDN89162.1"/>
    <property type="molecule type" value="Genomic_DNA"/>
</dbReference>
<comment type="subcellular location">
    <subcellularLocation>
        <location evidence="1">Cell membrane</location>
        <topology evidence="1">Multi-pass membrane protein</topology>
    </subcellularLocation>
</comment>
<dbReference type="GO" id="GO:0051301">
    <property type="term" value="P:cell division"/>
    <property type="evidence" value="ECO:0007669"/>
    <property type="project" value="UniProtKB-KW"/>
</dbReference>
<dbReference type="InterPro" id="IPR036388">
    <property type="entry name" value="WH-like_DNA-bd_sf"/>
</dbReference>
<feature type="binding site" evidence="14">
    <location>
        <begin position="397"/>
        <end position="404"/>
    </location>
    <ligand>
        <name>ATP</name>
        <dbReference type="ChEBI" id="CHEBI:30616"/>
    </ligand>
</feature>
<dbReference type="Pfam" id="PF01580">
    <property type="entry name" value="FtsK_SpoIIIE"/>
    <property type="match status" value="1"/>
</dbReference>
<keyword evidence="7" id="KW-0159">Chromosome partition</keyword>
<dbReference type="PROSITE" id="PS50901">
    <property type="entry name" value="FTSK"/>
    <property type="match status" value="1"/>
</dbReference>